<keyword evidence="3" id="KW-1185">Reference proteome</keyword>
<dbReference type="Pfam" id="PF10199">
    <property type="entry name" value="Adaptin_binding"/>
    <property type="match status" value="1"/>
</dbReference>
<evidence type="ECO:0000313" key="2">
    <source>
        <dbReference type="EMBL" id="RYO78339.1"/>
    </source>
</evidence>
<feature type="compositionally biased region" description="Acidic residues" evidence="1">
    <location>
        <begin position="255"/>
        <end position="266"/>
    </location>
</feature>
<gene>
    <name evidence="2" type="ORF">DL762_008746</name>
</gene>
<accession>A0ABY0GZS6</accession>
<evidence type="ECO:0000313" key="3">
    <source>
        <dbReference type="Proteomes" id="UP000294003"/>
    </source>
</evidence>
<feature type="region of interest" description="Disordered" evidence="1">
    <location>
        <begin position="201"/>
        <end position="237"/>
    </location>
</feature>
<name>A0ABY0GZS6_9PEZI</name>
<protein>
    <recommendedName>
        <fullName evidence="4">Alpha and gamma adaptin binding protein p34</fullName>
    </recommendedName>
</protein>
<proteinExistence type="predicted"/>
<comment type="caution">
    <text evidence="2">The sequence shown here is derived from an EMBL/GenBank/DDBJ whole genome shotgun (WGS) entry which is preliminary data.</text>
</comment>
<dbReference type="Proteomes" id="UP000294003">
    <property type="component" value="Unassembled WGS sequence"/>
</dbReference>
<dbReference type="PANTHER" id="PTHR28043">
    <property type="entry name" value="INCREASED RECOMBINATION CENTERS PROTEIN 6"/>
    <property type="match status" value="1"/>
</dbReference>
<dbReference type="InterPro" id="IPR034627">
    <property type="entry name" value="Irc6"/>
</dbReference>
<evidence type="ECO:0008006" key="4">
    <source>
        <dbReference type="Google" id="ProtNLM"/>
    </source>
</evidence>
<evidence type="ECO:0000256" key="1">
    <source>
        <dbReference type="SAM" id="MobiDB-lite"/>
    </source>
</evidence>
<dbReference type="PANTHER" id="PTHR28043:SF1">
    <property type="entry name" value="INCREASED RECOMBINATION CENTERS PROTEIN 6"/>
    <property type="match status" value="1"/>
</dbReference>
<reference evidence="2 3" key="1">
    <citation type="submission" date="2018-06" db="EMBL/GenBank/DDBJ databases">
        <title>Complete Genomes of Monosporascus.</title>
        <authorList>
            <person name="Robinson A.J."/>
            <person name="Natvig D.O."/>
        </authorList>
    </citation>
    <scope>NUCLEOTIDE SEQUENCE [LARGE SCALE GENOMIC DNA]</scope>
    <source>
        <strain evidence="2 3">CBS 609.92</strain>
    </source>
</reference>
<dbReference type="Gene3D" id="3.40.50.11960">
    <property type="match status" value="1"/>
</dbReference>
<sequence length="338" mass="36222">MDITNPRRILAVSSVDATQHLIRVIKDLTGTTPEPASSSLAGTTHNLPIKTAYYAATVPVWLDLIASPSEWAGSFLSAEAKEVLDVLGGVVVVFPLPVQPKSDEGDAARELIRGVGRVLREGLGGWEWDGVGLCLGVGEVDDVDDWEDCCAEWGLEFVQVRSQAVPGRNEFGEKTGIPRVLEALEANDWSLISADDMGSEFGEFEGESRAGKDTSGPNPGGERDDGPDLDPETLEFGFDREDFVGLRRAIWSSGGEEDDGDNEEQDSANGEPSAKKVAADGGPPPGGGSDEKVGDEEVRKLERMMIKLQAARDMGAGLPEDQRRRMAAKAVGEVMKEL</sequence>
<feature type="region of interest" description="Disordered" evidence="1">
    <location>
        <begin position="252"/>
        <end position="295"/>
    </location>
</feature>
<organism evidence="2 3">
    <name type="scientific">Monosporascus cannonballus</name>
    <dbReference type="NCBI Taxonomy" id="155416"/>
    <lineage>
        <taxon>Eukaryota</taxon>
        <taxon>Fungi</taxon>
        <taxon>Dikarya</taxon>
        <taxon>Ascomycota</taxon>
        <taxon>Pezizomycotina</taxon>
        <taxon>Sordariomycetes</taxon>
        <taxon>Xylariomycetidae</taxon>
        <taxon>Xylariales</taxon>
        <taxon>Xylariales incertae sedis</taxon>
        <taxon>Monosporascus</taxon>
    </lineage>
</organism>
<dbReference type="EMBL" id="QJNS01000389">
    <property type="protein sequence ID" value="RYO78339.1"/>
    <property type="molecule type" value="Genomic_DNA"/>
</dbReference>